<dbReference type="HOGENOM" id="CLU_604977_0_0_2"/>
<dbReference type="OrthoDB" id="61130at2157"/>
<dbReference type="RefSeq" id="WP_011868021.1">
    <property type="nucleotide sequence ID" value="NC_009135.1"/>
</dbReference>
<protein>
    <submittedName>
        <fullName evidence="1">Uncharacterized protein</fullName>
    </submittedName>
</protein>
<evidence type="ECO:0000313" key="1">
    <source>
        <dbReference type="EMBL" id="ABO34564.1"/>
    </source>
</evidence>
<name>A4FWI9_METM5</name>
<dbReference type="KEGG" id="mmq:MmarC5_0248"/>
<gene>
    <name evidence="1" type="ordered locus">MmarC5_0248</name>
</gene>
<reference evidence="1 2" key="1">
    <citation type="submission" date="2007-03" db="EMBL/GenBank/DDBJ databases">
        <title>Complete sequence of chromosome of Methanococcus maripaludis C5.</title>
        <authorList>
            <consortium name="US DOE Joint Genome Institute"/>
            <person name="Copeland A."/>
            <person name="Lucas S."/>
            <person name="Lapidus A."/>
            <person name="Barry K."/>
            <person name="Glavina del Rio T."/>
            <person name="Dalin E."/>
            <person name="Tice H."/>
            <person name="Pitluck S."/>
            <person name="Chertkov O."/>
            <person name="Brettin T."/>
            <person name="Bruce D."/>
            <person name="Han C."/>
            <person name="Detter J.C."/>
            <person name="Schmutz J."/>
            <person name="Larimer F."/>
            <person name="Land M."/>
            <person name="Hauser L."/>
            <person name="Kyrpides N."/>
            <person name="Mikhailova N."/>
            <person name="Sieprawska-Lupa M."/>
            <person name="Whitman W.B."/>
            <person name="Richardson P."/>
        </authorList>
    </citation>
    <scope>NUCLEOTIDE SEQUENCE [LARGE SCALE GENOMIC DNA]</scope>
    <source>
        <strain evidence="2">C5 / ATCC BAA-1333</strain>
    </source>
</reference>
<evidence type="ECO:0000313" key="2">
    <source>
        <dbReference type="Proteomes" id="UP000000253"/>
    </source>
</evidence>
<sequence length="448" mass="52708">MSSIKPPALTEEEHKRVSYEAVRKRNLLEKIKENNQKRPPTLAYPRISLDRVMFSVFSHDIFKFVYDNKYDPAEIQHRINGVLQDLKENGIENLDVELPKKQHMKYRKDVFIKYEQFKQNMIDHKGYSNGLHFSLCDFEGESIFWITISMREPHLAVVYINFQKYYRYKNKIDKPVGGFFDTNFLDISYDNRDKIFNDFAKLFLSVKNEIKKAYKSLIYQLFGYDLEEVDVIPSTVEIPLEYLGNDVSEYEWLTDEAVCKTVLKYTDLTHTIYFNKNWKKLLIQMKLYQKAAGIARLELTVHKNFASHYFCETDLETLKDKIKMCIDDVLAYYELSLHEIKPVKLDHDEIVEQIALSMSLEKELLMTLIYNDVGELTFSADNQGLRTRLLKRGLIEKGDKRGVYKKTNLLSFLKASLGKYFVCEKCGFLMMKKARGYVCPVCSNKKSF</sequence>
<dbReference type="AlphaFoldDB" id="A4FWI9"/>
<proteinExistence type="predicted"/>
<dbReference type="GeneID" id="4929340"/>
<dbReference type="eggNOG" id="arCOG07665">
    <property type="taxonomic scope" value="Archaea"/>
</dbReference>
<accession>A4FWI9</accession>
<dbReference type="Proteomes" id="UP000000253">
    <property type="component" value="Chromosome"/>
</dbReference>
<dbReference type="EMBL" id="CP000609">
    <property type="protein sequence ID" value="ABO34564.1"/>
    <property type="molecule type" value="Genomic_DNA"/>
</dbReference>
<organism evidence="1 2">
    <name type="scientific">Methanococcus maripaludis (strain C5 / ATCC BAA-1333)</name>
    <dbReference type="NCBI Taxonomy" id="402880"/>
    <lineage>
        <taxon>Archaea</taxon>
        <taxon>Methanobacteriati</taxon>
        <taxon>Methanobacteriota</taxon>
        <taxon>Methanomada group</taxon>
        <taxon>Methanococci</taxon>
        <taxon>Methanococcales</taxon>
        <taxon>Methanococcaceae</taxon>
        <taxon>Methanococcus</taxon>
    </lineage>
</organism>
<dbReference type="STRING" id="402880.MmarC5_0248"/>